<evidence type="ECO:0000313" key="2">
    <source>
        <dbReference type="EMBL" id="JAC62600.1"/>
    </source>
</evidence>
<evidence type="ECO:0000256" key="1">
    <source>
        <dbReference type="SAM" id="MobiDB-lite"/>
    </source>
</evidence>
<gene>
    <name evidence="2" type="ORF">TSPGSL018_22919</name>
</gene>
<feature type="non-terminal residue" evidence="2">
    <location>
        <position position="38"/>
    </location>
</feature>
<protein>
    <submittedName>
        <fullName evidence="2">Uncharacterized protein</fullName>
    </submittedName>
</protein>
<name>A0A061QVZ9_9CHLO</name>
<feature type="region of interest" description="Disordered" evidence="1">
    <location>
        <begin position="1"/>
        <end position="38"/>
    </location>
</feature>
<proteinExistence type="predicted"/>
<organism evidence="2">
    <name type="scientific">Tetraselmis sp. GSL018</name>
    <dbReference type="NCBI Taxonomy" id="582737"/>
    <lineage>
        <taxon>Eukaryota</taxon>
        <taxon>Viridiplantae</taxon>
        <taxon>Chlorophyta</taxon>
        <taxon>core chlorophytes</taxon>
        <taxon>Chlorodendrophyceae</taxon>
        <taxon>Chlorodendrales</taxon>
        <taxon>Chlorodendraceae</taxon>
        <taxon>Tetraselmis</taxon>
    </lineage>
</organism>
<dbReference type="AlphaFoldDB" id="A0A061QVZ9"/>
<accession>A0A061QVZ9</accession>
<reference evidence="2" key="1">
    <citation type="submission" date="2014-05" db="EMBL/GenBank/DDBJ databases">
        <title>The transcriptome of the halophilic microalga Tetraselmis sp. GSL018 isolated from the Great Salt Lake, Utah.</title>
        <authorList>
            <person name="Jinkerson R.E."/>
            <person name="D'Adamo S."/>
            <person name="Posewitz M.C."/>
        </authorList>
    </citation>
    <scope>NUCLEOTIDE SEQUENCE</scope>
    <source>
        <strain evidence="2">GSL018</strain>
    </source>
</reference>
<dbReference type="EMBL" id="GBEZ01024391">
    <property type="protein sequence ID" value="JAC62600.1"/>
    <property type="molecule type" value="Transcribed_RNA"/>
</dbReference>
<sequence>MNGVSADRGLSAASRQEPLLPGLVPGPTPGLPSGSPLS</sequence>